<evidence type="ECO:0000259" key="4">
    <source>
        <dbReference type="PROSITE" id="PS51208"/>
    </source>
</evidence>
<evidence type="ECO:0000313" key="6">
    <source>
        <dbReference type="Proteomes" id="UP000590740"/>
    </source>
</evidence>
<dbReference type="Pfam" id="PF12951">
    <property type="entry name" value="PATR"/>
    <property type="match status" value="7"/>
</dbReference>
<evidence type="ECO:0000256" key="3">
    <source>
        <dbReference type="SAM" id="SignalP"/>
    </source>
</evidence>
<dbReference type="InterPro" id="IPR005546">
    <property type="entry name" value="Autotransporte_beta"/>
</dbReference>
<comment type="caution">
    <text evidence="5">The sequence shown here is derived from an EMBL/GenBank/DDBJ whole genome shotgun (WGS) entry which is preliminary data.</text>
</comment>
<feature type="region of interest" description="Disordered" evidence="2">
    <location>
        <begin position="426"/>
        <end position="446"/>
    </location>
</feature>
<feature type="domain" description="Autotransporter" evidence="4">
    <location>
        <begin position="1799"/>
        <end position="2067"/>
    </location>
</feature>
<dbReference type="SUPFAM" id="SSF103515">
    <property type="entry name" value="Autotransporter"/>
    <property type="match status" value="1"/>
</dbReference>
<dbReference type="PROSITE" id="PS51208">
    <property type="entry name" value="AUTOTRANSPORTER"/>
    <property type="match status" value="1"/>
</dbReference>
<gene>
    <name evidence="5" type="ORF">HNQ65_003804</name>
</gene>
<reference evidence="5 6" key="1">
    <citation type="submission" date="2020-08" db="EMBL/GenBank/DDBJ databases">
        <title>Genomic Encyclopedia of Type Strains, Phase IV (KMG-IV): sequencing the most valuable type-strain genomes for metagenomic binning, comparative biology and taxonomic classification.</title>
        <authorList>
            <person name="Goeker M."/>
        </authorList>
    </citation>
    <scope>NUCLEOTIDE SEQUENCE [LARGE SCALE GENOMIC DNA]</scope>
    <source>
        <strain evidence="5 6">DSM 12252</strain>
    </source>
</reference>
<dbReference type="SUPFAM" id="SSF51126">
    <property type="entry name" value="Pectin lyase-like"/>
    <property type="match status" value="3"/>
</dbReference>
<feature type="compositionally biased region" description="Polar residues" evidence="2">
    <location>
        <begin position="426"/>
        <end position="435"/>
    </location>
</feature>
<protein>
    <submittedName>
        <fullName evidence="5">Autotransporter-associated beta strand protein</fullName>
    </submittedName>
</protein>
<dbReference type="InterPro" id="IPR011050">
    <property type="entry name" value="Pectin_lyase_fold/virulence"/>
</dbReference>
<name>A0A7W7YDK5_9BACT</name>
<sequence length="2067" mass="202231">MKRKHSHYKKIPQAVLAAVLSLHLALPPKTVADVLPGTILNGTNTITSANADSNGIIDGNSGTGYFVSSGSLNISNVTLQNFSTRGGDGSGGGAGMGGALFINTGATVTLNNVNFLSNNVQGGNGGVGQYGGSLNNLFNTGSAANSGSNGYTPPYDMLADINGANGSRGGNGANSTVGYGGAGGNGSDGTHGGSSSPLLLAAVVAATIDLTAGTTQTAADAANPLTANVAAGDAADVAVKVINLASAIAAVVSFDTALATGQIGYGGTAGSGGQGGSSGFGFGGAPGGSGGDGGSGGQPGFGSLLAGVGGAAGGDAGSGGSGGMGGFGAGGGAGGNGGTGGAGATWGLPAALVPVTGDQGSVSTTPGYYDQVQRYAGQDDQGNPVQNTNPLGANYNTTASFYTDRMVNGTYHPAVTTVTNPTPSFSGWSELSGSRPNGLDGSGGTGGAGGFGGGAGASGSGYNTLSGGGAGGSGFGGAIFVRNGATLHITGNALFDNNGARGGQGQNGTGNNATDGASGIGVGTDIFLMKGATLRLDPGAGNKITFNGNPYNTSIADDSASSIIPSGGTSRIPSGSGADVYIQSGLVQFNGANVYSGQTIIQGGTLQATDGTGIYWDSNINIAGTPTSDAVLMADGTEGSITRFVGTQSNRLQWTGSGGFAAVNGDLTVNLSNGQTMKWAANSFVPNNNALVFGSVYATNKVLFQNNINLNNDNRTILVMANDATLSGTTANVDYAVLGGVISSGSLTLGDATHKGTVVLTGANAYTGTTTVNGGGLALASAGSLVNTMALTLANGTSFDISGLIATGQTLASISAGTSTTVSLGAKNLTVGDSNNTTVAGVISDGGIYGGTGGSLTKQGGGTLTLTAANTYTGGTTISNGTLALTGSGALADTSAVNLTGASSTFDISGISASGETVGSISGVSGSKAVLGSKKLTAGGSSDTTMAGVISGSGGSFTKTGSGKLTLTAANTYTGATTISGGTLALSGNGSLADSSDVSLTDSSSVLDISAKSASGETVAALSSVAGSAVVLGAKNLTAGTSTDTTVAGVISGTGGSFTKTGSGTMTFTAADTYTGATTISGGTLALSGDGALSDLSAVNITSSTGVFDISGITAVGETIASIAGVAGSQAFLGAKNLTVGDSTNTLMAGVISDGGIAGGTGGSLTKQGSGKLTLSGANTYTGDTTVNAGTLETSGNERIDNLSDLIVASGATFRLGGNETLSSISGAGSIDLQSNTLATYSNVDTVFSGVISGADSSILSKTGSGKLTLSGANTYTGTTNFNGGNIDLSGSLESKTVNVAAGVIMDSKAGGLSSAANLYNNGTINLGNTDDTVNTYTSAGTINGPGKLNALTYNLNDGSVVNTSLGSGTLTTNGLVNLNATSAAANVVINALSTLNLNAPELILNTATVTVNGILNLNYTSGAETIQTLLGSGTVRTNGNQLIVSNGGSFTGVIDAPTTNLTIGGGGGGGGSLTLGSGTTTTQNTEIDNGLIIGSGATLNSTTITIANGSVLDLSGGGTINFTTLTSLDRTGGVINIGNHDFILPAGSTISGNITFIGTGNVIILGTVSPGFSPGVLNMTGFGLSPALTGTYNAQLAGLGGVGGTDFDQVQIAAGATLTIGGTLNVSGYSGFIPKQGDSFQIISGPGGAVPINHLTGTFTTVTFDPTGSGPVNPDSAGFVFDVNTGAMTATGLNSTTNTIADLGSTANQRAAAAAIFNAAWVGQNQIDSSTTAGRLALQITDATGGSSADLARYTPEYYGSLADYAFMGNQVLVRSVQDRVSPMSYVPSQLDEDRLSQVPEVLSFFTGYTYANLNTADAAKGTRNDYYAGVNLLASEDYVFGIAGSGSQGSIKAALGSAKSDGWGVMAFGRYVVAKSFTFFGSFGFNEQNMDTTRQTVNGTVKGGTDVTSYVGFLGVQYKGWRVGGVSIAPRVSLSYSHSHVAGFTESGAIDALNVGGYNNNRFMGEAGVSALWSTDLGGHALNVELAASVQQYFINTKSQMGLSVATVPSASYGMNFAKTGSTQGVVQLNAGYDITKTLTGYLGYEGHYGSQTTQYAKAGIRANF</sequence>
<dbReference type="InterPro" id="IPR013425">
    <property type="entry name" value="Autotrns_rpt"/>
</dbReference>
<evidence type="ECO:0000313" key="5">
    <source>
        <dbReference type="EMBL" id="MBB5034213.1"/>
    </source>
</evidence>
<proteinExistence type="predicted"/>
<evidence type="ECO:0000256" key="2">
    <source>
        <dbReference type="SAM" id="MobiDB-lite"/>
    </source>
</evidence>
<feature type="region of interest" description="Disordered" evidence="2">
    <location>
        <begin position="277"/>
        <end position="300"/>
    </location>
</feature>
<organism evidence="5 6">
    <name type="scientific">Prosthecobacter vanneervenii</name>
    <dbReference type="NCBI Taxonomy" id="48466"/>
    <lineage>
        <taxon>Bacteria</taxon>
        <taxon>Pseudomonadati</taxon>
        <taxon>Verrucomicrobiota</taxon>
        <taxon>Verrucomicrobiia</taxon>
        <taxon>Verrucomicrobiales</taxon>
        <taxon>Verrucomicrobiaceae</taxon>
        <taxon>Prosthecobacter</taxon>
    </lineage>
</organism>
<dbReference type="Proteomes" id="UP000590740">
    <property type="component" value="Unassembled WGS sequence"/>
</dbReference>
<dbReference type="SMART" id="SM00869">
    <property type="entry name" value="Autotransporter"/>
    <property type="match status" value="1"/>
</dbReference>
<feature type="signal peptide" evidence="3">
    <location>
        <begin position="1"/>
        <end position="32"/>
    </location>
</feature>
<dbReference type="EMBL" id="JACHIG010000008">
    <property type="protein sequence ID" value="MBB5034213.1"/>
    <property type="molecule type" value="Genomic_DNA"/>
</dbReference>
<keyword evidence="1 3" id="KW-0732">Signal</keyword>
<dbReference type="RefSeq" id="WP_184341784.1">
    <property type="nucleotide sequence ID" value="NZ_JACHIG010000008.1"/>
</dbReference>
<dbReference type="NCBIfam" id="TIGR02601">
    <property type="entry name" value="autotrns_rpt"/>
    <property type="match status" value="6"/>
</dbReference>
<feature type="chain" id="PRO_5030921346" evidence="3">
    <location>
        <begin position="33"/>
        <end position="2067"/>
    </location>
</feature>
<dbReference type="InterPro" id="IPR036709">
    <property type="entry name" value="Autotransporte_beta_dom_sf"/>
</dbReference>
<evidence type="ECO:0000256" key="1">
    <source>
        <dbReference type="ARBA" id="ARBA00022729"/>
    </source>
</evidence>
<accession>A0A7W7YDK5</accession>
<keyword evidence="6" id="KW-1185">Reference proteome</keyword>